<dbReference type="CDD" id="cd03414">
    <property type="entry name" value="CbiX_SirB_C"/>
    <property type="match status" value="1"/>
</dbReference>
<keyword evidence="4" id="KW-1185">Reference proteome</keyword>
<dbReference type="RefSeq" id="WP_336471572.1">
    <property type="nucleotide sequence ID" value="NZ_JBAWSX010000002.1"/>
</dbReference>
<dbReference type="SUPFAM" id="SSF53800">
    <property type="entry name" value="Chelatase"/>
    <property type="match status" value="1"/>
</dbReference>
<gene>
    <name evidence="3" type="ORF">WAZ07_05020</name>
</gene>
<organism evidence="3 4">
    <name type="scientific">Bacillus bruguierae</name>
    <dbReference type="NCBI Taxonomy" id="3127667"/>
    <lineage>
        <taxon>Bacteria</taxon>
        <taxon>Bacillati</taxon>
        <taxon>Bacillota</taxon>
        <taxon>Bacilli</taxon>
        <taxon>Bacillales</taxon>
        <taxon>Bacillaceae</taxon>
        <taxon>Bacillus</taxon>
    </lineage>
</organism>
<evidence type="ECO:0000256" key="1">
    <source>
        <dbReference type="ARBA" id="ARBA00022723"/>
    </source>
</evidence>
<dbReference type="InterPro" id="IPR050963">
    <property type="entry name" value="Sirohydro_Cobaltochel/CbiX"/>
</dbReference>
<keyword evidence="1" id="KW-0479">Metal-binding</keyword>
<evidence type="ECO:0000313" key="4">
    <source>
        <dbReference type="Proteomes" id="UP001372526"/>
    </source>
</evidence>
<name>A0ABU8FDE3_9BACI</name>
<dbReference type="Proteomes" id="UP001372526">
    <property type="component" value="Unassembled WGS sequence"/>
</dbReference>
<evidence type="ECO:0000313" key="3">
    <source>
        <dbReference type="EMBL" id="MEI4800694.1"/>
    </source>
</evidence>
<dbReference type="Gene3D" id="3.40.50.1400">
    <property type="match status" value="2"/>
</dbReference>
<dbReference type="InterPro" id="IPR002762">
    <property type="entry name" value="CbiX-like"/>
</dbReference>
<dbReference type="PANTHER" id="PTHR33542:SF3">
    <property type="entry name" value="SIROHYDROCHLORIN FERROCHELATASE, CHLOROPLASTIC"/>
    <property type="match status" value="1"/>
</dbReference>
<keyword evidence="2" id="KW-0456">Lyase</keyword>
<dbReference type="EMBL" id="JBAWSX010000002">
    <property type="protein sequence ID" value="MEI4800694.1"/>
    <property type="molecule type" value="Genomic_DNA"/>
</dbReference>
<reference evidence="3 4" key="1">
    <citation type="submission" date="2024-01" db="EMBL/GenBank/DDBJ databases">
        <title>Seven novel Bacillus-like species.</title>
        <authorList>
            <person name="Liu G."/>
        </authorList>
    </citation>
    <scope>NUCLEOTIDE SEQUENCE [LARGE SCALE GENOMIC DNA]</scope>
    <source>
        <strain evidence="3 4">FJAT-51639</strain>
    </source>
</reference>
<dbReference type="CDD" id="cd03416">
    <property type="entry name" value="CbiX_SirB_N"/>
    <property type="match status" value="1"/>
</dbReference>
<dbReference type="PANTHER" id="PTHR33542">
    <property type="entry name" value="SIROHYDROCHLORIN FERROCHELATASE, CHLOROPLASTIC"/>
    <property type="match status" value="1"/>
</dbReference>
<accession>A0ABU8FDE3</accession>
<comment type="caution">
    <text evidence="3">The sequence shown here is derived from an EMBL/GenBank/DDBJ whole genome shotgun (WGS) entry which is preliminary data.</text>
</comment>
<protein>
    <submittedName>
        <fullName evidence="3">Sirohydrochlorin chelatase</fullName>
    </submittedName>
</protein>
<dbReference type="Pfam" id="PF01903">
    <property type="entry name" value="CbiX"/>
    <property type="match status" value="2"/>
</dbReference>
<evidence type="ECO:0000256" key="2">
    <source>
        <dbReference type="ARBA" id="ARBA00023239"/>
    </source>
</evidence>
<sequence>MKAVLYICHGSRMQEACEEAVAFVTSCMERISAPIQEVCFLELASPSIAEGVAACVQKGANQIVIVPVFLLAAVHVKIDIPKELGRLQNQYPYVSFSYGNPFGVSRKLVTAILDGSGMKSIGKRVTLLLVARGSSDEGTLRDVRAIASLFEAADEVEHVEVCYLAAAKPRFEEKLHELVQTTNAPIVILPYLLFTGLLMKRIEKTVRKYNHSQIVLCPYVSKNQAFQDMLIKHTEEMIRENVYVSINGANKE</sequence>
<proteinExistence type="predicted"/>